<protein>
    <submittedName>
        <fullName evidence="7">Glycoside hydrolase family 26 protein</fullName>
    </submittedName>
</protein>
<keyword evidence="3 4" id="KW-0326">Glycosidase</keyword>
<comment type="similarity">
    <text evidence="1 4">Belongs to the glycosyl hydrolase 26 family.</text>
</comment>
<dbReference type="AlphaFoldDB" id="A0A6G1IC32"/>
<reference evidence="7" key="1">
    <citation type="journal article" date="2020" name="Stud. Mycol.">
        <title>101 Dothideomycetes genomes: a test case for predicting lifestyles and emergence of pathogens.</title>
        <authorList>
            <person name="Haridas S."/>
            <person name="Albert R."/>
            <person name="Binder M."/>
            <person name="Bloem J."/>
            <person name="Labutti K."/>
            <person name="Salamov A."/>
            <person name="Andreopoulos B."/>
            <person name="Baker S."/>
            <person name="Barry K."/>
            <person name="Bills G."/>
            <person name="Bluhm B."/>
            <person name="Cannon C."/>
            <person name="Castanera R."/>
            <person name="Culley D."/>
            <person name="Daum C."/>
            <person name="Ezra D."/>
            <person name="Gonzalez J."/>
            <person name="Henrissat B."/>
            <person name="Kuo A."/>
            <person name="Liang C."/>
            <person name="Lipzen A."/>
            <person name="Lutzoni F."/>
            <person name="Magnuson J."/>
            <person name="Mondo S."/>
            <person name="Nolan M."/>
            <person name="Ohm R."/>
            <person name="Pangilinan J."/>
            <person name="Park H.-J."/>
            <person name="Ramirez L."/>
            <person name="Alfaro M."/>
            <person name="Sun H."/>
            <person name="Tritt A."/>
            <person name="Yoshinaga Y."/>
            <person name="Zwiers L.-H."/>
            <person name="Turgeon B."/>
            <person name="Goodwin S."/>
            <person name="Spatafora J."/>
            <person name="Crous P."/>
            <person name="Grigoriev I."/>
        </authorList>
    </citation>
    <scope>NUCLEOTIDE SEQUENCE</scope>
    <source>
        <strain evidence="7">CBS 122367</strain>
    </source>
</reference>
<dbReference type="Gene3D" id="3.20.20.80">
    <property type="entry name" value="Glycosidases"/>
    <property type="match status" value="1"/>
</dbReference>
<dbReference type="InterPro" id="IPR022790">
    <property type="entry name" value="GH26_dom"/>
</dbReference>
<dbReference type="InterPro" id="IPR017853">
    <property type="entry name" value="GH"/>
</dbReference>
<proteinExistence type="inferred from homology"/>
<name>A0A6G1IC32_9PLEO</name>
<evidence type="ECO:0000256" key="4">
    <source>
        <dbReference type="PROSITE-ProRule" id="PRU01100"/>
    </source>
</evidence>
<evidence type="ECO:0000256" key="1">
    <source>
        <dbReference type="ARBA" id="ARBA00007754"/>
    </source>
</evidence>
<keyword evidence="2 4" id="KW-0378">Hydrolase</keyword>
<dbReference type="PANTHER" id="PTHR40079">
    <property type="entry name" value="MANNAN ENDO-1,4-BETA-MANNOSIDASE E-RELATED"/>
    <property type="match status" value="1"/>
</dbReference>
<dbReference type="OrthoDB" id="428177at2759"/>
<dbReference type="Pfam" id="PF02156">
    <property type="entry name" value="Glyco_hydro_26"/>
    <property type="match status" value="1"/>
</dbReference>
<dbReference type="GO" id="GO:0016985">
    <property type="term" value="F:mannan endo-1,4-beta-mannosidase activity"/>
    <property type="evidence" value="ECO:0007669"/>
    <property type="project" value="InterPro"/>
</dbReference>
<feature type="compositionally biased region" description="Polar residues" evidence="5">
    <location>
        <begin position="346"/>
        <end position="365"/>
    </location>
</feature>
<sequence>MKSSFYAAALAATTASLGSAISIPRTTPNTLAKRAASASDLGIPSSGLSTNCVSIGFLPSEGDASSPLYSMAQINSRLGGAKAGAYGWYAQIRGSTFDGQQLLARKEDILASGAVFVASVMPSVNFNQITPDVAKQVAVVMKQFTDDGVKVWLRFAHEMNWYVQDGTYHGTSPDFITAWKNIYDANCKGNDMVKCFWSPNQAGSMKDLEPWWPGPEYVDIVGIDCYPRAGDSTEGNALFERLYGSFYDTFSKPHDLPFAIGETGAGVGQKDGWLKQLVSQDRSKYPNYVSMSWFEFDKEADFRIVMTDDATLQKTKDILLSGGDGSCGGGNGSGNTTQPAVPIPSPSATNAPQVTSTKVSETKPTQTQDKCDWGCFGWDCSATVPCQQPWSCKGGFCK</sequence>
<feature type="active site" description="Proton donor" evidence="4">
    <location>
        <position position="158"/>
    </location>
</feature>
<dbReference type="Proteomes" id="UP000799291">
    <property type="component" value="Unassembled WGS sequence"/>
</dbReference>
<dbReference type="InterPro" id="IPR000805">
    <property type="entry name" value="Glyco_hydro_26"/>
</dbReference>
<evidence type="ECO:0000256" key="5">
    <source>
        <dbReference type="SAM" id="MobiDB-lite"/>
    </source>
</evidence>
<evidence type="ECO:0000256" key="3">
    <source>
        <dbReference type="ARBA" id="ARBA00023295"/>
    </source>
</evidence>
<feature type="region of interest" description="Disordered" evidence="5">
    <location>
        <begin position="327"/>
        <end position="365"/>
    </location>
</feature>
<dbReference type="EMBL" id="MU005647">
    <property type="protein sequence ID" value="KAF2675797.1"/>
    <property type="molecule type" value="Genomic_DNA"/>
</dbReference>
<dbReference type="PANTHER" id="PTHR40079:SF6">
    <property type="entry name" value="GH26 DOMAIN-CONTAINING PROTEIN"/>
    <property type="match status" value="1"/>
</dbReference>
<evidence type="ECO:0000313" key="8">
    <source>
        <dbReference type="Proteomes" id="UP000799291"/>
    </source>
</evidence>
<evidence type="ECO:0000256" key="2">
    <source>
        <dbReference type="ARBA" id="ARBA00022801"/>
    </source>
</evidence>
<evidence type="ECO:0000313" key="7">
    <source>
        <dbReference type="EMBL" id="KAF2675797.1"/>
    </source>
</evidence>
<dbReference type="PROSITE" id="PS51764">
    <property type="entry name" value="GH26"/>
    <property type="match status" value="1"/>
</dbReference>
<feature type="domain" description="GH26" evidence="6">
    <location>
        <begin position="1"/>
        <end position="315"/>
    </location>
</feature>
<gene>
    <name evidence="7" type="ORF">K458DRAFT_197314</name>
</gene>
<keyword evidence="8" id="KW-1185">Reference proteome</keyword>
<dbReference type="GO" id="GO:0006080">
    <property type="term" value="P:substituted mannan metabolic process"/>
    <property type="evidence" value="ECO:0007669"/>
    <property type="project" value="InterPro"/>
</dbReference>
<organism evidence="7 8">
    <name type="scientific">Lentithecium fluviatile CBS 122367</name>
    <dbReference type="NCBI Taxonomy" id="1168545"/>
    <lineage>
        <taxon>Eukaryota</taxon>
        <taxon>Fungi</taxon>
        <taxon>Dikarya</taxon>
        <taxon>Ascomycota</taxon>
        <taxon>Pezizomycotina</taxon>
        <taxon>Dothideomycetes</taxon>
        <taxon>Pleosporomycetidae</taxon>
        <taxon>Pleosporales</taxon>
        <taxon>Massarineae</taxon>
        <taxon>Lentitheciaceae</taxon>
        <taxon>Lentithecium</taxon>
    </lineage>
</organism>
<evidence type="ECO:0000259" key="6">
    <source>
        <dbReference type="PROSITE" id="PS51764"/>
    </source>
</evidence>
<dbReference type="SUPFAM" id="SSF51445">
    <property type="entry name" value="(Trans)glycosidases"/>
    <property type="match status" value="1"/>
</dbReference>
<feature type="active site" description="Nucleophile" evidence="4">
    <location>
        <position position="262"/>
    </location>
</feature>
<accession>A0A6G1IC32</accession>